<evidence type="ECO:0000313" key="1">
    <source>
        <dbReference type="EMBL" id="DAD85855.1"/>
    </source>
</evidence>
<dbReference type="EMBL" id="BK014989">
    <property type="protein sequence ID" value="DAD85855.1"/>
    <property type="molecule type" value="Genomic_DNA"/>
</dbReference>
<reference evidence="1" key="1">
    <citation type="journal article" date="2021" name="Proc. Natl. Acad. Sci. U.S.A.">
        <title>A Catalog of Tens of Thousands of Viruses from Human Metagenomes Reveals Hidden Associations with Chronic Diseases.</title>
        <authorList>
            <person name="Tisza M.J."/>
            <person name="Buck C.B."/>
        </authorList>
    </citation>
    <scope>NUCLEOTIDE SEQUENCE</scope>
    <source>
        <strain evidence="1">CtutT7</strain>
    </source>
</reference>
<proteinExistence type="predicted"/>
<name>A0A8S5MUR8_9CAUD</name>
<protein>
    <submittedName>
        <fullName evidence="1">ATPase subunit of terminase (GpP-like)</fullName>
    </submittedName>
</protein>
<sequence>MRATSWGLVNRKKLKLLIDEGYNAKHISEILDISYQAILNEIRRGTTADEYREKRWVKYSVERAAYTEVKDLFGDDVLEIVKNFEE</sequence>
<accession>A0A8S5MUR8</accession>
<organism evidence="1">
    <name type="scientific">Siphoviridae sp. ctutT7</name>
    <dbReference type="NCBI Taxonomy" id="2826506"/>
    <lineage>
        <taxon>Viruses</taxon>
        <taxon>Duplodnaviria</taxon>
        <taxon>Heunggongvirae</taxon>
        <taxon>Uroviricota</taxon>
        <taxon>Caudoviricetes</taxon>
    </lineage>
</organism>